<keyword evidence="17" id="KW-1185">Reference proteome</keyword>
<evidence type="ECO:0000256" key="7">
    <source>
        <dbReference type="ARBA" id="ARBA00022737"/>
    </source>
</evidence>
<keyword evidence="11" id="KW-0675">Receptor</keyword>
<evidence type="ECO:0000256" key="1">
    <source>
        <dbReference type="ARBA" id="ARBA00004167"/>
    </source>
</evidence>
<dbReference type="InterPro" id="IPR003591">
    <property type="entry name" value="Leu-rich_rpt_typical-subtyp"/>
</dbReference>
<evidence type="ECO:0000256" key="8">
    <source>
        <dbReference type="ARBA" id="ARBA00022859"/>
    </source>
</evidence>
<dbReference type="PANTHER" id="PTHR24365:SF545">
    <property type="entry name" value="TOLL-LIKE RECEPTOR 12"/>
    <property type="match status" value="1"/>
</dbReference>
<feature type="domain" description="TIR" evidence="15">
    <location>
        <begin position="865"/>
        <end position="1012"/>
    </location>
</feature>
<evidence type="ECO:0000256" key="2">
    <source>
        <dbReference type="ARBA" id="ARBA00009634"/>
    </source>
</evidence>
<dbReference type="InterPro" id="IPR035897">
    <property type="entry name" value="Toll_tir_struct_dom_sf"/>
</dbReference>
<keyword evidence="10 14" id="KW-0472">Membrane</keyword>
<sequence length="1044" mass="119501">MYSFKRCSTPKKLNLFFRYITFAPAQMVKMFAMTGNNRQRAGTLPQTACVEDRGMGRVVNSCNGVTAPNKMGSQNYQLRLLGVILCSVQLISGYSFKSCIADPYSNLTSFRCNNRNDKNISALVNDLPTSAVNLTASFNHHVQHISNNSFVHLPNLQYLNLDQNQLCLIDPLAFHKLHQLKYLNLSFNSLSELSPVLFEDLHSLTSLSLINNILKALPEGIFSNVVNLQNLNMRNNHLTNFSAVVKSVSHLTNLTFLELGFNNLTSLSDLNIPLPQSLKVLNLQRNNLHTLGCNPSLFGFIKLLDLSFNFKLPTRALQGVDLSNVKMLNLQSTSVKAVEFLNASIINAGHVVFSGMGLKNDSLLMDLCTVLGRKQKLIKNLYLKYNGIRNITNAALSFCPKIIGALDLSNNELKRVNCLDFLSKQISINKFIAEHNHLTFLPYCKVKTNINFKSLKELSYRYNRILSVSAYAFSHMQNIEILKLNINNVAFLHRKGLRGLTRLKTLRLDNNLLTDLFIETFRDNYNLQILNLRNNRISVIFNGTFMNLRNLTTLDLGGNKITHIQPSGLDGLKSLSKFYLDGNNLKQIDSSFCHAFQDTLTVLDLQKNLIHFSTDGISSPFVKLRKLSDLKLDGQRNHGLVLIPRNFFKGLHSLKSLYLTNNNIAFLAPEAFDDLINLKFLTLDNCCVGVAQLQPGVFKNLRNLTRLIVENMGIQNFSKEVFGNLTKLRILQLNRNVMQSISVDVLESLPQLQYLDIRSVPLSCTCKNSLLQNYTVNNQKVQVIYLYTMPCQENKTHTFHNFKTNVCYIDLGMYLFFSTAAVLFLFTVSPLLYVKLYWKIKYSYYVFRSWFSDHWSRLREKEEKSKYDAFISYNFSDEQWVMNQLLPNLEGNGSSFKLCLHHRDFELGRNIVDNIVTAVYSSRKTICVVSKNFLRSEWCSLEIQLASYRLFDEHRDVLLLVFLEPIAERQLSPYHHMRKVMLKKTYLQWPGSNCIDASQAQELFWNQLRRAIRAGSRLETEQNDTDKDFALASKETGNYEKLIR</sequence>
<evidence type="ECO:0000256" key="5">
    <source>
        <dbReference type="ARBA" id="ARBA00022692"/>
    </source>
</evidence>
<dbReference type="Pfam" id="PF13855">
    <property type="entry name" value="LRR_8"/>
    <property type="match status" value="5"/>
</dbReference>
<keyword evidence="4" id="KW-0433">Leucine-rich repeat</keyword>
<evidence type="ECO:0000313" key="16">
    <source>
        <dbReference type="EMBL" id="MEQ2195166.1"/>
    </source>
</evidence>
<keyword evidence="12" id="KW-0325">Glycoprotein</keyword>
<dbReference type="InterPro" id="IPR032675">
    <property type="entry name" value="LRR_dom_sf"/>
</dbReference>
<reference evidence="16 17" key="1">
    <citation type="submission" date="2021-06" db="EMBL/GenBank/DDBJ databases">
        <authorList>
            <person name="Palmer J.M."/>
        </authorList>
    </citation>
    <scope>NUCLEOTIDE SEQUENCE [LARGE SCALE GENOMIC DNA]</scope>
    <source>
        <strain evidence="16 17">XC_2019</strain>
        <tissue evidence="16">Muscle</tissue>
    </source>
</reference>
<dbReference type="InterPro" id="IPR000157">
    <property type="entry name" value="TIR_dom"/>
</dbReference>
<evidence type="ECO:0000256" key="14">
    <source>
        <dbReference type="SAM" id="Phobius"/>
    </source>
</evidence>
<evidence type="ECO:0000256" key="6">
    <source>
        <dbReference type="ARBA" id="ARBA00022729"/>
    </source>
</evidence>
<dbReference type="InterPro" id="IPR001611">
    <property type="entry name" value="Leu-rich_rpt"/>
</dbReference>
<dbReference type="SMART" id="SM00364">
    <property type="entry name" value="LRR_BAC"/>
    <property type="match status" value="5"/>
</dbReference>
<comment type="caution">
    <text evidence="16">The sequence shown here is derived from an EMBL/GenBank/DDBJ whole genome shotgun (WGS) entry which is preliminary data.</text>
</comment>
<accession>A0ABV0QH72</accession>
<evidence type="ECO:0000256" key="13">
    <source>
        <dbReference type="ARBA" id="ARBA00023198"/>
    </source>
</evidence>
<comment type="similarity">
    <text evidence="2">Belongs to the Toll-like receptor family.</text>
</comment>
<dbReference type="SMART" id="SM00369">
    <property type="entry name" value="LRR_TYP"/>
    <property type="match status" value="16"/>
</dbReference>
<evidence type="ECO:0000256" key="10">
    <source>
        <dbReference type="ARBA" id="ARBA00023136"/>
    </source>
</evidence>
<dbReference type="SUPFAM" id="SSF52058">
    <property type="entry name" value="L domain-like"/>
    <property type="match status" value="3"/>
</dbReference>
<feature type="transmembrane region" description="Helical" evidence="14">
    <location>
        <begin position="811"/>
        <end position="834"/>
    </location>
</feature>
<evidence type="ECO:0000256" key="4">
    <source>
        <dbReference type="ARBA" id="ARBA00022614"/>
    </source>
</evidence>
<gene>
    <name evidence="16" type="ORF">XENOCAPTIV_008418</name>
</gene>
<dbReference type="Proteomes" id="UP001434883">
    <property type="component" value="Unassembled WGS sequence"/>
</dbReference>
<dbReference type="SMART" id="SM00365">
    <property type="entry name" value="LRR_SD22"/>
    <property type="match status" value="8"/>
</dbReference>
<keyword evidence="3" id="KW-0399">Innate immunity</keyword>
<keyword evidence="13" id="KW-0395">Inflammatory response</keyword>
<dbReference type="PROSITE" id="PS51450">
    <property type="entry name" value="LRR"/>
    <property type="match status" value="5"/>
</dbReference>
<evidence type="ECO:0000259" key="15">
    <source>
        <dbReference type="PROSITE" id="PS50104"/>
    </source>
</evidence>
<dbReference type="PANTHER" id="PTHR24365">
    <property type="entry name" value="TOLL-LIKE RECEPTOR"/>
    <property type="match status" value="1"/>
</dbReference>
<keyword evidence="9 14" id="KW-1133">Transmembrane helix</keyword>
<evidence type="ECO:0000256" key="9">
    <source>
        <dbReference type="ARBA" id="ARBA00022989"/>
    </source>
</evidence>
<keyword evidence="5 14" id="KW-0812">Transmembrane</keyword>
<dbReference type="Gene3D" id="3.40.50.10140">
    <property type="entry name" value="Toll/interleukin-1 receptor homology (TIR) domain"/>
    <property type="match status" value="1"/>
</dbReference>
<protein>
    <recommendedName>
        <fullName evidence="15">TIR domain-containing protein</fullName>
    </recommendedName>
</protein>
<evidence type="ECO:0000313" key="17">
    <source>
        <dbReference type="Proteomes" id="UP001434883"/>
    </source>
</evidence>
<name>A0ABV0QH72_9TELE</name>
<keyword evidence="6" id="KW-0732">Signal</keyword>
<dbReference type="PROSITE" id="PS50104">
    <property type="entry name" value="TIR"/>
    <property type="match status" value="1"/>
</dbReference>
<proteinExistence type="inferred from homology"/>
<keyword evidence="7" id="KW-0677">Repeat</keyword>
<evidence type="ECO:0000256" key="11">
    <source>
        <dbReference type="ARBA" id="ARBA00023170"/>
    </source>
</evidence>
<dbReference type="Gene3D" id="3.80.10.10">
    <property type="entry name" value="Ribonuclease Inhibitor"/>
    <property type="match status" value="3"/>
</dbReference>
<dbReference type="EMBL" id="JAHRIN010010390">
    <property type="protein sequence ID" value="MEQ2195166.1"/>
    <property type="molecule type" value="Genomic_DNA"/>
</dbReference>
<evidence type="ECO:0000256" key="12">
    <source>
        <dbReference type="ARBA" id="ARBA00023180"/>
    </source>
</evidence>
<keyword evidence="8" id="KW-0391">Immunity</keyword>
<dbReference type="SMART" id="SM00255">
    <property type="entry name" value="TIR"/>
    <property type="match status" value="1"/>
</dbReference>
<dbReference type="SUPFAM" id="SSF52200">
    <property type="entry name" value="Toll/Interleukin receptor TIR domain"/>
    <property type="match status" value="1"/>
</dbReference>
<comment type="subcellular location">
    <subcellularLocation>
        <location evidence="1">Membrane</location>
        <topology evidence="1">Single-pass membrane protein</topology>
    </subcellularLocation>
</comment>
<dbReference type="Pfam" id="PF01582">
    <property type="entry name" value="TIR"/>
    <property type="match status" value="1"/>
</dbReference>
<organism evidence="16 17">
    <name type="scientific">Xenoophorus captivus</name>
    <dbReference type="NCBI Taxonomy" id="1517983"/>
    <lineage>
        <taxon>Eukaryota</taxon>
        <taxon>Metazoa</taxon>
        <taxon>Chordata</taxon>
        <taxon>Craniata</taxon>
        <taxon>Vertebrata</taxon>
        <taxon>Euteleostomi</taxon>
        <taxon>Actinopterygii</taxon>
        <taxon>Neopterygii</taxon>
        <taxon>Teleostei</taxon>
        <taxon>Neoteleostei</taxon>
        <taxon>Acanthomorphata</taxon>
        <taxon>Ovalentaria</taxon>
        <taxon>Atherinomorphae</taxon>
        <taxon>Cyprinodontiformes</taxon>
        <taxon>Goodeidae</taxon>
        <taxon>Xenoophorus</taxon>
    </lineage>
</organism>
<evidence type="ECO:0000256" key="3">
    <source>
        <dbReference type="ARBA" id="ARBA00022588"/>
    </source>
</evidence>